<dbReference type="FunFam" id="3.30.500.10:FF:000001">
    <property type="entry name" value="H-2 class I histocompatibility antigen, alpha chain"/>
    <property type="match status" value="1"/>
</dbReference>
<keyword evidence="3" id="KW-0472">Membrane</keyword>
<dbReference type="GO" id="GO:0006955">
    <property type="term" value="P:immune response"/>
    <property type="evidence" value="ECO:0007669"/>
    <property type="project" value="TreeGrafter"/>
</dbReference>
<feature type="domain" description="Ig-like" evidence="4">
    <location>
        <begin position="158"/>
        <end position="252"/>
    </location>
</feature>
<evidence type="ECO:0000259" key="4">
    <source>
        <dbReference type="PROSITE" id="PS50835"/>
    </source>
</evidence>
<evidence type="ECO:0000313" key="6">
    <source>
        <dbReference type="Proteomes" id="UP000242638"/>
    </source>
</evidence>
<keyword evidence="3" id="KW-1133">Transmembrane helix</keyword>
<dbReference type="Pfam" id="PF00129">
    <property type="entry name" value="MHC_I"/>
    <property type="match status" value="1"/>
</dbReference>
<dbReference type="InterPro" id="IPR011161">
    <property type="entry name" value="MHC_I-like_Ag-recog"/>
</dbReference>
<dbReference type="InterPro" id="IPR003597">
    <property type="entry name" value="Ig_C1-set"/>
</dbReference>
<dbReference type="InterPro" id="IPR001039">
    <property type="entry name" value="MHC_I_a_a1/a2"/>
</dbReference>
<dbReference type="Gene3D" id="2.60.40.10">
    <property type="entry name" value="Immunoglobulins"/>
    <property type="match status" value="1"/>
</dbReference>
<dbReference type="InterPro" id="IPR007110">
    <property type="entry name" value="Ig-like_dom"/>
</dbReference>
<dbReference type="STRING" id="8081.ENSPREP00000006446"/>
<dbReference type="InterPro" id="IPR013783">
    <property type="entry name" value="Ig-like_fold"/>
</dbReference>
<dbReference type="PRINTS" id="PR01638">
    <property type="entry name" value="MHCCLASSI"/>
</dbReference>
<dbReference type="GO" id="GO:0005615">
    <property type="term" value="C:extracellular space"/>
    <property type="evidence" value="ECO:0007669"/>
    <property type="project" value="TreeGrafter"/>
</dbReference>
<dbReference type="Bgee" id="ENSPREG00000004474">
    <property type="expression patterns" value="Expressed in caudal fin and 1 other cell type or tissue"/>
</dbReference>
<dbReference type="PROSITE" id="PS50835">
    <property type="entry name" value="IG_LIKE"/>
    <property type="match status" value="1"/>
</dbReference>
<reference evidence="5" key="2">
    <citation type="submission" date="2025-08" db="UniProtKB">
        <authorList>
            <consortium name="Ensembl"/>
        </authorList>
    </citation>
    <scope>IDENTIFICATION</scope>
    <source>
        <strain evidence="5">Guanapo</strain>
    </source>
</reference>
<dbReference type="Gene3D" id="3.30.500.10">
    <property type="entry name" value="MHC class I-like antigen recognition-like"/>
    <property type="match status" value="1"/>
</dbReference>
<dbReference type="SUPFAM" id="SSF54452">
    <property type="entry name" value="MHC antigen-recognition domain"/>
    <property type="match status" value="1"/>
</dbReference>
<dbReference type="FunFam" id="2.60.40.10:FF:000943">
    <property type="entry name" value="Classical MHC class I molecule, alpha-chain"/>
    <property type="match status" value="1"/>
</dbReference>
<name>A0A3P9NA60_POERE</name>
<sequence>IYTASSGIQSFPEFVAVGLVDGNEVMYYDSNTMKAIPKQAWMKKVTEDDPQYWEFETHKLSRTQKSFINSIEVAKQRFNQTGGVHIFQNMYGCEFDDEYKKAEGWESFGYDGEDFIAFDLKTERWSAPVHQALITKNKWDNDKMKVAEIKYYITQTCPDWLKMYVEYGKISLVRTDGPSVSFLQKSSSSPVCCHATGFYPSRAEMFWRRGEEEIHDGVDKREILPNNDGTFQMSIYIDLSSVPSEDWTKYKCVFQLFGVKDDLVIKLERARILSNNGISIISWTIPVVMLCLATVALSGYVYTLKKKNGEKSTNFVLLILNLS</sequence>
<dbReference type="SUPFAM" id="SSF48726">
    <property type="entry name" value="Immunoglobulin"/>
    <property type="match status" value="1"/>
</dbReference>
<dbReference type="OMA" id="SEEGCHT"/>
<evidence type="ECO:0000313" key="5">
    <source>
        <dbReference type="Ensembl" id="ENSPREP00000006446.1"/>
    </source>
</evidence>
<dbReference type="SMART" id="SM00407">
    <property type="entry name" value="IGc1"/>
    <property type="match status" value="1"/>
</dbReference>
<evidence type="ECO:0000256" key="1">
    <source>
        <dbReference type="ARBA" id="ARBA00023180"/>
    </source>
</evidence>
<evidence type="ECO:0000256" key="3">
    <source>
        <dbReference type="SAM" id="Phobius"/>
    </source>
</evidence>
<keyword evidence="6" id="KW-1185">Reference proteome</keyword>
<dbReference type="Proteomes" id="UP000242638">
    <property type="component" value="Unassembled WGS sequence"/>
</dbReference>
<proteinExistence type="inferred from homology"/>
<dbReference type="Ensembl" id="ENSPRET00000006531.1">
    <property type="protein sequence ID" value="ENSPREP00000006446.1"/>
    <property type="gene ID" value="ENSPREG00000004474.1"/>
</dbReference>
<keyword evidence="3" id="KW-0812">Transmembrane</keyword>
<feature type="transmembrane region" description="Helical" evidence="3">
    <location>
        <begin position="280"/>
        <end position="302"/>
    </location>
</feature>
<organism evidence="5 6">
    <name type="scientific">Poecilia reticulata</name>
    <name type="common">Guppy</name>
    <name type="synonym">Acanthophacelus reticulatus</name>
    <dbReference type="NCBI Taxonomy" id="8081"/>
    <lineage>
        <taxon>Eukaryota</taxon>
        <taxon>Metazoa</taxon>
        <taxon>Chordata</taxon>
        <taxon>Craniata</taxon>
        <taxon>Vertebrata</taxon>
        <taxon>Euteleostomi</taxon>
        <taxon>Actinopterygii</taxon>
        <taxon>Neopterygii</taxon>
        <taxon>Teleostei</taxon>
        <taxon>Neoteleostei</taxon>
        <taxon>Acanthomorphata</taxon>
        <taxon>Ovalentaria</taxon>
        <taxon>Atherinomorphae</taxon>
        <taxon>Cyprinodontiformes</taxon>
        <taxon>Poeciliidae</taxon>
        <taxon>Poeciliinae</taxon>
        <taxon>Poecilia</taxon>
    </lineage>
</organism>
<dbReference type="InterPro" id="IPR050208">
    <property type="entry name" value="MHC_class-I_related"/>
</dbReference>
<keyword evidence="1" id="KW-0325">Glycoprotein</keyword>
<dbReference type="AlphaFoldDB" id="A0A3P9NA60"/>
<reference evidence="6" key="1">
    <citation type="submission" date="2013-11" db="EMBL/GenBank/DDBJ databases">
        <title>The genomic landscape of the Guanapo guppy.</title>
        <authorList>
            <person name="Kuenstner A."/>
            <person name="Dreyer C."/>
        </authorList>
    </citation>
    <scope>NUCLEOTIDE SEQUENCE</scope>
    <source>
        <strain evidence="6">Guanapo</strain>
    </source>
</reference>
<reference evidence="5" key="3">
    <citation type="submission" date="2025-09" db="UniProtKB">
        <authorList>
            <consortium name="Ensembl"/>
        </authorList>
    </citation>
    <scope>IDENTIFICATION</scope>
    <source>
        <strain evidence="5">Guanapo</strain>
    </source>
</reference>
<dbReference type="InterPro" id="IPR011162">
    <property type="entry name" value="MHC_I/II-like_Ag-recog"/>
</dbReference>
<protein>
    <recommendedName>
        <fullName evidence="4">Ig-like domain-containing protein</fullName>
    </recommendedName>
</protein>
<dbReference type="PANTHER" id="PTHR16675">
    <property type="entry name" value="MHC CLASS I-RELATED"/>
    <property type="match status" value="1"/>
</dbReference>
<dbReference type="GeneTree" id="ENSGT01120000271828"/>
<dbReference type="InterPro" id="IPR037055">
    <property type="entry name" value="MHC_I-like_Ag-recog_sf"/>
</dbReference>
<dbReference type="InterPro" id="IPR036179">
    <property type="entry name" value="Ig-like_dom_sf"/>
</dbReference>
<evidence type="ECO:0000256" key="2">
    <source>
        <dbReference type="RuleBase" id="RU004439"/>
    </source>
</evidence>
<comment type="similarity">
    <text evidence="2">Belongs to the MHC class I family.</text>
</comment>
<dbReference type="PANTHER" id="PTHR16675:SF237">
    <property type="entry name" value="MHC CLASS I ANTIGEN TRANSCRIPT VARIANT 1-RELATED"/>
    <property type="match status" value="1"/>
</dbReference>
<accession>A0A3P9NA60</accession>
<dbReference type="Pfam" id="PF07654">
    <property type="entry name" value="C1-set"/>
    <property type="match status" value="1"/>
</dbReference>
<dbReference type="GO" id="GO:0009897">
    <property type="term" value="C:external side of plasma membrane"/>
    <property type="evidence" value="ECO:0007669"/>
    <property type="project" value="TreeGrafter"/>
</dbReference>